<keyword evidence="2" id="KW-1185">Reference proteome</keyword>
<dbReference type="EMBL" id="CAKKNE010000002">
    <property type="protein sequence ID" value="CAH0370072.1"/>
    <property type="molecule type" value="Genomic_DNA"/>
</dbReference>
<gene>
    <name evidence="1" type="ORF">PECAL_2P32220</name>
</gene>
<accession>A0A8J2WVI8</accession>
<reference evidence="1" key="1">
    <citation type="submission" date="2021-11" db="EMBL/GenBank/DDBJ databases">
        <authorList>
            <consortium name="Genoscope - CEA"/>
            <person name="William W."/>
        </authorList>
    </citation>
    <scope>NUCLEOTIDE SEQUENCE</scope>
</reference>
<dbReference type="AlphaFoldDB" id="A0A8J2WVI8"/>
<comment type="caution">
    <text evidence="1">The sequence shown here is derived from an EMBL/GenBank/DDBJ whole genome shotgun (WGS) entry which is preliminary data.</text>
</comment>
<sequence length="77" mass="8038">MPSTALGRGLLGLFNSTFTAPAAVQPKISSDSSVASDASTSSTRSFSEHMAYAYQNGADPAFKDLVRSISNLSDDGY</sequence>
<organism evidence="1 2">
    <name type="scientific">Pelagomonas calceolata</name>
    <dbReference type="NCBI Taxonomy" id="35677"/>
    <lineage>
        <taxon>Eukaryota</taxon>
        <taxon>Sar</taxon>
        <taxon>Stramenopiles</taxon>
        <taxon>Ochrophyta</taxon>
        <taxon>Pelagophyceae</taxon>
        <taxon>Pelagomonadales</taxon>
        <taxon>Pelagomonadaceae</taxon>
        <taxon>Pelagomonas</taxon>
    </lineage>
</organism>
<evidence type="ECO:0000313" key="2">
    <source>
        <dbReference type="Proteomes" id="UP000789595"/>
    </source>
</evidence>
<evidence type="ECO:0000313" key="1">
    <source>
        <dbReference type="EMBL" id="CAH0370072.1"/>
    </source>
</evidence>
<proteinExistence type="predicted"/>
<dbReference type="Proteomes" id="UP000789595">
    <property type="component" value="Unassembled WGS sequence"/>
</dbReference>
<name>A0A8J2WVI8_9STRA</name>
<protein>
    <submittedName>
        <fullName evidence="1">Uncharacterized protein</fullName>
    </submittedName>
</protein>